<evidence type="ECO:0000313" key="1">
    <source>
        <dbReference type="EMBL" id="ELP92689.1"/>
    </source>
</evidence>
<dbReference type="RefSeq" id="XP_004259460.1">
    <property type="nucleotide sequence ID" value="XM_004259412.1"/>
</dbReference>
<dbReference type="Proteomes" id="UP000014680">
    <property type="component" value="Unassembled WGS sequence"/>
</dbReference>
<dbReference type="VEuPathDB" id="AmoebaDB:EIN_370510"/>
<dbReference type="AlphaFoldDB" id="A0A0A1UFI3"/>
<name>A0A0A1UFI3_ENTIV</name>
<dbReference type="OrthoDB" id="63267at2759"/>
<sequence length="138" mass="15457">RQSESDLSLMRVSTRMEKVNSAFSTLDSHQIATNISDTLVNLPPVYTYFYLCVIVSSDGFVKISVLVPSPKQDLILQFLSSMGDVKETQIALHNDIMSTLGTTPLFVEYTYLNQGYGYDVYKEGADVLVHYNLGTESR</sequence>
<gene>
    <name evidence="1" type="ORF">EIN_370510</name>
</gene>
<protein>
    <submittedName>
        <fullName evidence="1">Pleckstrin (PH) domain protein</fullName>
    </submittedName>
</protein>
<proteinExistence type="predicted"/>
<evidence type="ECO:0000313" key="2">
    <source>
        <dbReference type="Proteomes" id="UP000014680"/>
    </source>
</evidence>
<dbReference type="KEGG" id="eiv:EIN_370510"/>
<dbReference type="EMBL" id="KB206332">
    <property type="protein sequence ID" value="ELP92689.1"/>
    <property type="molecule type" value="Genomic_DNA"/>
</dbReference>
<reference evidence="1 2" key="1">
    <citation type="submission" date="2012-10" db="EMBL/GenBank/DDBJ databases">
        <authorList>
            <person name="Zafar N."/>
            <person name="Inman J."/>
            <person name="Hall N."/>
            <person name="Lorenzi H."/>
            <person name="Caler E."/>
        </authorList>
    </citation>
    <scope>NUCLEOTIDE SEQUENCE [LARGE SCALE GENOMIC DNA]</scope>
    <source>
        <strain evidence="1 2">IP1</strain>
    </source>
</reference>
<keyword evidence="2" id="KW-1185">Reference proteome</keyword>
<feature type="non-terminal residue" evidence="1">
    <location>
        <position position="1"/>
    </location>
</feature>
<dbReference type="GeneID" id="14891790"/>
<organism evidence="1 2">
    <name type="scientific">Entamoeba invadens IP1</name>
    <dbReference type="NCBI Taxonomy" id="370355"/>
    <lineage>
        <taxon>Eukaryota</taxon>
        <taxon>Amoebozoa</taxon>
        <taxon>Evosea</taxon>
        <taxon>Archamoebae</taxon>
        <taxon>Mastigamoebida</taxon>
        <taxon>Entamoebidae</taxon>
        <taxon>Entamoeba</taxon>
    </lineage>
</organism>
<accession>A0A0A1UFI3</accession>